<reference evidence="1 2" key="1">
    <citation type="submission" date="2022-01" db="EMBL/GenBank/DDBJ databases">
        <title>A chromosomal length assembly of Cordylochernes scorpioides.</title>
        <authorList>
            <person name="Zeh D."/>
            <person name="Zeh J."/>
        </authorList>
    </citation>
    <scope>NUCLEOTIDE SEQUENCE [LARGE SCALE GENOMIC DNA]</scope>
    <source>
        <strain evidence="1">IN4F17</strain>
        <tissue evidence="1">Whole Body</tissue>
    </source>
</reference>
<keyword evidence="2" id="KW-1185">Reference proteome</keyword>
<name>A0ABY6K6X5_9ARAC</name>
<protein>
    <submittedName>
        <fullName evidence="1">Uncharacterized protein</fullName>
    </submittedName>
</protein>
<evidence type="ECO:0000313" key="2">
    <source>
        <dbReference type="Proteomes" id="UP001235939"/>
    </source>
</evidence>
<evidence type="ECO:0000313" key="1">
    <source>
        <dbReference type="EMBL" id="UYV64619.1"/>
    </source>
</evidence>
<dbReference type="Proteomes" id="UP001235939">
    <property type="component" value="Chromosome 03"/>
</dbReference>
<accession>A0ABY6K6X5</accession>
<gene>
    <name evidence="1" type="ORF">LAZ67_3001335</name>
</gene>
<organism evidence="1 2">
    <name type="scientific">Cordylochernes scorpioides</name>
    <dbReference type="NCBI Taxonomy" id="51811"/>
    <lineage>
        <taxon>Eukaryota</taxon>
        <taxon>Metazoa</taxon>
        <taxon>Ecdysozoa</taxon>
        <taxon>Arthropoda</taxon>
        <taxon>Chelicerata</taxon>
        <taxon>Arachnida</taxon>
        <taxon>Pseudoscorpiones</taxon>
        <taxon>Cheliferoidea</taxon>
        <taxon>Chernetidae</taxon>
        <taxon>Cordylochernes</taxon>
    </lineage>
</organism>
<sequence length="165" mass="19042">MDKLVYRLVKILTKLKKVYENSAPSISTFKKLAAEFKRCHSKMTHETIGKLNNIVLDDRRIKVCEIPEAVGISEEKVAEHLPRRIRDTKALQSSILRPLNREAFTIIGWPPDLQGWVFGHGLDDDTILGSAKTHIYRYFLGLELRSVQEDLVWRRTLSRWGSLPC</sequence>
<proteinExistence type="predicted"/>
<dbReference type="EMBL" id="CP092865">
    <property type="protein sequence ID" value="UYV64619.1"/>
    <property type="molecule type" value="Genomic_DNA"/>
</dbReference>